<feature type="transmembrane region" description="Helical" evidence="1">
    <location>
        <begin position="212"/>
        <end position="230"/>
    </location>
</feature>
<keyword evidence="1" id="KW-0812">Transmembrane</keyword>
<keyword evidence="1" id="KW-0472">Membrane</keyword>
<dbReference type="PANTHER" id="PTHR39419:SF1">
    <property type="entry name" value="SLL0814 PROTEIN"/>
    <property type="match status" value="1"/>
</dbReference>
<sequence length="263" mass="30394">MLEHFDHWLFRFFVFWYGCGLILLTFDILPPSLEWANAVFLVLTGVLGAVFLIRQYGVSIGLVLSFLIVIITFLIEGAGVHYGILFGDYYYNPDFGLILFEVPFTIGSAWLMVISTTHVIARAFSFRVPNKMLEWFVYTIVGSVAAVIMDIVLDPVAFQVKEYWVWTAGGFYYDIPLSNFVGWFVLAFILHTVVFLTLHLTKRWTGFVHRYWQPRMVWLYVMVLVMFLVLAVTHGLWLAVGISVLLSIILFIGYFKWKENPTL</sequence>
<keyword evidence="1" id="KW-1133">Transmembrane helix</keyword>
<feature type="transmembrane region" description="Helical" evidence="1">
    <location>
        <begin position="236"/>
        <end position="255"/>
    </location>
</feature>
<name>A0ABT0XE65_9BACI</name>
<keyword evidence="3" id="KW-1185">Reference proteome</keyword>
<gene>
    <name evidence="2" type="ORF">NDM98_00790</name>
</gene>
<feature type="transmembrane region" description="Helical" evidence="1">
    <location>
        <begin position="180"/>
        <end position="200"/>
    </location>
</feature>
<evidence type="ECO:0000256" key="1">
    <source>
        <dbReference type="SAM" id="Phobius"/>
    </source>
</evidence>
<accession>A0ABT0XE65</accession>
<comment type="caution">
    <text evidence="2">The sequence shown here is derived from an EMBL/GenBank/DDBJ whole genome shotgun (WGS) entry which is preliminary data.</text>
</comment>
<dbReference type="Proteomes" id="UP001203665">
    <property type="component" value="Unassembled WGS sequence"/>
</dbReference>
<feature type="transmembrane region" description="Helical" evidence="1">
    <location>
        <begin position="12"/>
        <end position="29"/>
    </location>
</feature>
<dbReference type="PANTHER" id="PTHR39419">
    <property type="entry name" value="SLL0814 PROTEIN"/>
    <property type="match status" value="1"/>
</dbReference>
<protein>
    <submittedName>
        <fullName evidence="2">Carotenoid biosynthesis protein</fullName>
    </submittedName>
</protein>
<reference evidence="2" key="1">
    <citation type="submission" date="2022-06" db="EMBL/GenBank/DDBJ databases">
        <title>Alkalicoccobacillus porphyridii sp. nov., isolated from a marine red alga, Porphyridium purpureum and reclassification of Shouchella plakortidis and Shouchella gibsonii as Alkalicoccobacillus plakortidis comb. nov. and Alkalicoccobacillus gibsonii comb. nov.</title>
        <authorList>
            <person name="Kim K.H."/>
            <person name="Lee J.K."/>
            <person name="Han D.M."/>
            <person name="Baek J.H."/>
            <person name="Jeon C.O."/>
        </authorList>
    </citation>
    <scope>NUCLEOTIDE SEQUENCE</scope>
    <source>
        <strain evidence="2">DSM 19153</strain>
    </source>
</reference>
<feature type="transmembrane region" description="Helical" evidence="1">
    <location>
        <begin position="60"/>
        <end position="84"/>
    </location>
</feature>
<dbReference type="RefSeq" id="WP_251603383.1">
    <property type="nucleotide sequence ID" value="NZ_JAMQJY010000001.1"/>
</dbReference>
<evidence type="ECO:0000313" key="3">
    <source>
        <dbReference type="Proteomes" id="UP001203665"/>
    </source>
</evidence>
<proteinExistence type="predicted"/>
<dbReference type="InterPro" id="IPR007354">
    <property type="entry name" value="CruF-like"/>
</dbReference>
<evidence type="ECO:0000313" key="2">
    <source>
        <dbReference type="EMBL" id="MCM2674198.1"/>
    </source>
</evidence>
<feature type="transmembrane region" description="Helical" evidence="1">
    <location>
        <begin position="35"/>
        <end position="53"/>
    </location>
</feature>
<feature type="transmembrane region" description="Helical" evidence="1">
    <location>
        <begin position="136"/>
        <end position="160"/>
    </location>
</feature>
<dbReference type="EMBL" id="JAMQJY010000001">
    <property type="protein sequence ID" value="MCM2674198.1"/>
    <property type="molecule type" value="Genomic_DNA"/>
</dbReference>
<dbReference type="Pfam" id="PF04240">
    <property type="entry name" value="Caroten_synth"/>
    <property type="match status" value="1"/>
</dbReference>
<organism evidence="2 3">
    <name type="scientific">Alkalicoccobacillus plakortidis</name>
    <dbReference type="NCBI Taxonomy" id="444060"/>
    <lineage>
        <taxon>Bacteria</taxon>
        <taxon>Bacillati</taxon>
        <taxon>Bacillota</taxon>
        <taxon>Bacilli</taxon>
        <taxon>Bacillales</taxon>
        <taxon>Bacillaceae</taxon>
        <taxon>Alkalicoccobacillus</taxon>
    </lineage>
</organism>